<dbReference type="InterPro" id="IPR051311">
    <property type="entry name" value="DedA_domain"/>
</dbReference>
<feature type="transmembrane region" description="Helical" evidence="1">
    <location>
        <begin position="158"/>
        <end position="179"/>
    </location>
</feature>
<gene>
    <name evidence="3" type="ORF">IE4771_PC00216</name>
</gene>
<evidence type="ECO:0000313" key="4">
    <source>
        <dbReference type="Proteomes" id="UP000027180"/>
    </source>
</evidence>
<sequence>MSIELLIENYGLLAIFLGAAIEGETAAFLGGVVAHRGLLSYWAAASAAVAGSFAGDQFWFFAGRYAARWSFVRRLMERPALARVTRLLETYPTGFILAFRFLVGLRTISPVVIGTTGISTGKFVVLNAVAALVWGQLFTALGYLFGHGIQQTLGHLPLHRHLLIAVGAAAVVAAAALVFRKMKPSARHS</sequence>
<reference evidence="3 4" key="1">
    <citation type="submission" date="2013-12" db="EMBL/GenBank/DDBJ databases">
        <title>Complete genome sequence of Rhizobium etli bv. mimosae IE4771.</title>
        <authorList>
            <person name="Bustos P."/>
            <person name="Santamaria R.I."/>
            <person name="Lozano L."/>
            <person name="Ormeno-Orrillo E."/>
            <person name="Rogel M.A."/>
            <person name="Romero D."/>
            <person name="Cevallos M.A."/>
            <person name="Martinez-Romero E."/>
            <person name="Gonzalez V."/>
        </authorList>
    </citation>
    <scope>NUCLEOTIDE SEQUENCE [LARGE SCALE GENOMIC DNA]</scope>
    <source>
        <strain evidence="3 4">IE4771</strain>
        <plasmid evidence="4">Plasmid pRetIE4771c</plasmid>
    </source>
</reference>
<dbReference type="KEGG" id="rei:IE4771_PC00216"/>
<feature type="transmembrane region" description="Helical" evidence="1">
    <location>
        <begin position="41"/>
        <end position="60"/>
    </location>
</feature>
<feature type="domain" description="VTT" evidence="2">
    <location>
        <begin position="23"/>
        <end position="143"/>
    </location>
</feature>
<feature type="transmembrane region" description="Helical" evidence="1">
    <location>
        <begin position="12"/>
        <end position="34"/>
    </location>
</feature>
<organism evidence="3 4">
    <name type="scientific">Rhizobium etli bv. mimosae str. IE4771</name>
    <dbReference type="NCBI Taxonomy" id="1432050"/>
    <lineage>
        <taxon>Bacteria</taxon>
        <taxon>Pseudomonadati</taxon>
        <taxon>Pseudomonadota</taxon>
        <taxon>Alphaproteobacteria</taxon>
        <taxon>Hyphomicrobiales</taxon>
        <taxon>Rhizobiaceae</taxon>
        <taxon>Rhizobium/Agrobacterium group</taxon>
        <taxon>Rhizobium</taxon>
    </lineage>
</organism>
<dbReference type="RefSeq" id="WP_010056073.1">
    <property type="nucleotide sequence ID" value="NZ_CP006989.1"/>
</dbReference>
<accession>A0A060IF82</accession>
<protein>
    <submittedName>
        <fullName evidence="3">SNARE associated domain-containing protein</fullName>
    </submittedName>
</protein>
<dbReference type="PANTHER" id="PTHR42709:SF2">
    <property type="entry name" value="INNER MEMBRANE PROTEIN YOHD"/>
    <property type="match status" value="1"/>
</dbReference>
<keyword evidence="1" id="KW-0812">Transmembrane</keyword>
<feature type="transmembrane region" description="Helical" evidence="1">
    <location>
        <begin position="124"/>
        <end position="146"/>
    </location>
</feature>
<proteinExistence type="predicted"/>
<keyword evidence="1" id="KW-1133">Transmembrane helix</keyword>
<dbReference type="Proteomes" id="UP000027180">
    <property type="component" value="Plasmid pRetIE4771c"/>
</dbReference>
<dbReference type="EMBL" id="CP006989">
    <property type="protein sequence ID" value="AIC30341.1"/>
    <property type="molecule type" value="Genomic_DNA"/>
</dbReference>
<evidence type="ECO:0000259" key="2">
    <source>
        <dbReference type="Pfam" id="PF09335"/>
    </source>
</evidence>
<dbReference type="InterPro" id="IPR032816">
    <property type="entry name" value="VTT_dom"/>
</dbReference>
<dbReference type="PANTHER" id="PTHR42709">
    <property type="entry name" value="ALKALINE PHOSPHATASE LIKE PROTEIN"/>
    <property type="match status" value="1"/>
</dbReference>
<evidence type="ECO:0000256" key="1">
    <source>
        <dbReference type="SAM" id="Phobius"/>
    </source>
</evidence>
<keyword evidence="1" id="KW-0472">Membrane</keyword>
<name>A0A060IF82_RHIET</name>
<geneLocation type="plasmid" evidence="3 4">
    <name>pRetIE4771c</name>
</geneLocation>
<dbReference type="OrthoDB" id="948134at2"/>
<evidence type="ECO:0000313" key="3">
    <source>
        <dbReference type="EMBL" id="AIC30341.1"/>
    </source>
</evidence>
<dbReference type="AlphaFoldDB" id="A0A060IF82"/>
<dbReference type="Pfam" id="PF09335">
    <property type="entry name" value="VTT_dom"/>
    <property type="match status" value="1"/>
</dbReference>
<dbReference type="GO" id="GO:0005886">
    <property type="term" value="C:plasma membrane"/>
    <property type="evidence" value="ECO:0007669"/>
    <property type="project" value="TreeGrafter"/>
</dbReference>
<dbReference type="HOGENOM" id="CLU_044208_7_2_5"/>
<keyword evidence="3" id="KW-0614">Plasmid</keyword>